<gene>
    <name evidence="1" type="ORF">JOF56_003796</name>
</gene>
<organism evidence="1 2">
    <name type="scientific">Kibdelosporangium banguiense</name>
    <dbReference type="NCBI Taxonomy" id="1365924"/>
    <lineage>
        <taxon>Bacteria</taxon>
        <taxon>Bacillati</taxon>
        <taxon>Actinomycetota</taxon>
        <taxon>Actinomycetes</taxon>
        <taxon>Pseudonocardiales</taxon>
        <taxon>Pseudonocardiaceae</taxon>
        <taxon>Kibdelosporangium</taxon>
    </lineage>
</organism>
<dbReference type="EMBL" id="JAGINW010000001">
    <property type="protein sequence ID" value="MBP2323411.1"/>
    <property type="molecule type" value="Genomic_DNA"/>
</dbReference>
<keyword evidence="2" id="KW-1185">Reference proteome</keyword>
<protein>
    <submittedName>
        <fullName evidence="1">RNA polymerase sigma-70 factor (ECF subfamily)</fullName>
    </submittedName>
</protein>
<evidence type="ECO:0000313" key="1">
    <source>
        <dbReference type="EMBL" id="MBP2323411.1"/>
    </source>
</evidence>
<name>A0ABS4THV7_9PSEU</name>
<comment type="caution">
    <text evidence="1">The sequence shown here is derived from an EMBL/GenBank/DDBJ whole genome shotgun (WGS) entry which is preliminary data.</text>
</comment>
<dbReference type="Proteomes" id="UP001519332">
    <property type="component" value="Unassembled WGS sequence"/>
</dbReference>
<proteinExistence type="predicted"/>
<reference evidence="1 2" key="1">
    <citation type="submission" date="2021-03" db="EMBL/GenBank/DDBJ databases">
        <title>Sequencing the genomes of 1000 actinobacteria strains.</title>
        <authorList>
            <person name="Klenk H.-P."/>
        </authorList>
    </citation>
    <scope>NUCLEOTIDE SEQUENCE [LARGE SCALE GENOMIC DNA]</scope>
    <source>
        <strain evidence="1 2">DSM 46670</strain>
    </source>
</reference>
<evidence type="ECO:0000313" key="2">
    <source>
        <dbReference type="Proteomes" id="UP001519332"/>
    </source>
</evidence>
<accession>A0ABS4THV7</accession>
<sequence>MQEAFVRGAESRHLELRWLRPFLVTVICRLCVDEARRRAVAGRLGSHPRLLPPPAEDPAELACDRAEARWLAMKSRDLSPSDRRLLSLLTARRGRKEIADELGTTPQGTYSAVHRLRRRIGPTC</sequence>